<keyword evidence="13 15" id="KW-0456">Lyase</keyword>
<dbReference type="Pfam" id="PF00211">
    <property type="entry name" value="Guanylate_cyc"/>
    <property type="match status" value="1"/>
</dbReference>
<evidence type="ECO:0000256" key="9">
    <source>
        <dbReference type="ARBA" id="ARBA00023134"/>
    </source>
</evidence>
<keyword evidence="4" id="KW-1003">Cell membrane</keyword>
<dbReference type="EC" id="4.6.1.2" evidence="3 16"/>
<sequence length="847" mass="96266">MVDNTLLNYPFENDKVQPAIDMAMEFVKDEYNIEFEKFTRTYNFDCNDVNSTGIVAKLYFENQVEYLIGPACSTDIMACGKIATYLKMPLISGVGDLVTPKNAYPTFTRLSYSLVKQSDFVFKIFERFSWRHIAVLYDISDYLFSFQGEALVNLLRQNSNYPTPYDEKFNPTKNPDYGSILNQIKAKARVVLLFASEDEIVKIMLLATKKGMMNGEYVFITIQLYFKPNTLEFSPNKEKRLSYKDYKSLLIINLRHPSGEKWDNFTAEVKRRAKKGAFAEDEEVSVFVGRFYESVLYLAIALNKSLQDGPITDRTKVAQRLWNNTFDGLLGEIYIDNIGNRIADYTMYSLGDNGKFKEVANYLGTRKIYEEVHGQSIDWILGKAPPDVPFCGFKGDNPDCNKAKDTRIVIILTALGIVLFVCITISIVVIRYFKSESDIAKMAWKIKFNEILFNPPGKGQGPSLMALGSGIASDQGMIYLHSSPIKFHGRLKSSNCVVDCRFILKITDFALTPEFISETSGTSTSELWTAPELLENNERKPTQESDVYSFAIIMYEIVTRMMPFESYSLTIDNIIEKVGLRSYPPFRPSLDEFDCSIGVKNVIKHCWNDNPNLRPSFGDVKKNLSKLKEVPKHVNILDNLLKRMEQYANDLEELVEERTKAFLEEKKKSEDLLYRVLPKSVADQLKGGNSVRPETFDSVTIFFSDVVEFTKLCSDSSPLEVVNFLNDLYVCFDAIIATYDVYKVETIGDAYMLVSGLPIRNGDKHAEVMGRLSIHLINVLDGFVIRHRPSLKIKIRIGLHSGPCVAGVVGLTMPRYCLFGDTVNTASRMESNGERRKLLILSLMDFN</sequence>
<dbReference type="GO" id="GO:0035556">
    <property type="term" value="P:intracellular signal transduction"/>
    <property type="evidence" value="ECO:0007669"/>
    <property type="project" value="InterPro"/>
</dbReference>
<keyword evidence="7" id="KW-0547">Nucleotide-binding</keyword>
<keyword evidence="10 18" id="KW-0472">Membrane</keyword>
<evidence type="ECO:0000256" key="7">
    <source>
        <dbReference type="ARBA" id="ARBA00022741"/>
    </source>
</evidence>
<dbReference type="InterPro" id="IPR028082">
    <property type="entry name" value="Peripla_BP_I"/>
</dbReference>
<dbReference type="InterPro" id="IPR001245">
    <property type="entry name" value="Ser-Thr/Tyr_kinase_cat_dom"/>
</dbReference>
<evidence type="ECO:0000313" key="22">
    <source>
        <dbReference type="Proteomes" id="UP000549394"/>
    </source>
</evidence>
<keyword evidence="9" id="KW-0342">GTP-binding</keyword>
<dbReference type="InterPro" id="IPR001828">
    <property type="entry name" value="ANF_lig-bd_rcpt"/>
</dbReference>
<dbReference type="SUPFAM" id="SSF55073">
    <property type="entry name" value="Nucleotide cyclase"/>
    <property type="match status" value="1"/>
</dbReference>
<dbReference type="PROSITE" id="PS50125">
    <property type="entry name" value="GUANYLATE_CYCLASE_2"/>
    <property type="match status" value="1"/>
</dbReference>
<dbReference type="PROSITE" id="PS50011">
    <property type="entry name" value="PROTEIN_KINASE_DOM"/>
    <property type="match status" value="1"/>
</dbReference>
<dbReference type="CDD" id="cd06352">
    <property type="entry name" value="PBP1_NPR_GC-like"/>
    <property type="match status" value="1"/>
</dbReference>
<evidence type="ECO:0000256" key="16">
    <source>
        <dbReference type="RuleBase" id="RU003431"/>
    </source>
</evidence>
<evidence type="ECO:0000259" key="20">
    <source>
        <dbReference type="PROSITE" id="PS50125"/>
    </source>
</evidence>
<dbReference type="GO" id="GO:0007168">
    <property type="term" value="P:receptor guanylyl cyclase signaling pathway"/>
    <property type="evidence" value="ECO:0007669"/>
    <property type="project" value="TreeGrafter"/>
</dbReference>
<evidence type="ECO:0000256" key="6">
    <source>
        <dbReference type="ARBA" id="ARBA00022729"/>
    </source>
</evidence>
<keyword evidence="12" id="KW-0325">Glycoprotein</keyword>
<dbReference type="Proteomes" id="UP000549394">
    <property type="component" value="Unassembled WGS sequence"/>
</dbReference>
<dbReference type="InterPro" id="IPR001170">
    <property type="entry name" value="ANPR/GUC"/>
</dbReference>
<evidence type="ECO:0000256" key="8">
    <source>
        <dbReference type="ARBA" id="ARBA00022989"/>
    </source>
</evidence>
<feature type="transmembrane region" description="Helical" evidence="18">
    <location>
        <begin position="408"/>
        <end position="433"/>
    </location>
</feature>
<organism evidence="21 22">
    <name type="scientific">Dimorphilus gyrociliatus</name>
    <dbReference type="NCBI Taxonomy" id="2664684"/>
    <lineage>
        <taxon>Eukaryota</taxon>
        <taxon>Metazoa</taxon>
        <taxon>Spiralia</taxon>
        <taxon>Lophotrochozoa</taxon>
        <taxon>Annelida</taxon>
        <taxon>Polychaeta</taxon>
        <taxon>Polychaeta incertae sedis</taxon>
        <taxon>Dinophilidae</taxon>
        <taxon>Dimorphilus</taxon>
    </lineage>
</organism>
<dbReference type="AlphaFoldDB" id="A0A7I8VK01"/>
<dbReference type="GO" id="GO:0004672">
    <property type="term" value="F:protein kinase activity"/>
    <property type="evidence" value="ECO:0007669"/>
    <property type="project" value="InterPro"/>
</dbReference>
<dbReference type="InterPro" id="IPR029787">
    <property type="entry name" value="Nucleotide_cyclase"/>
</dbReference>
<accession>A0A7I8VK01</accession>
<dbReference type="Gene3D" id="6.10.250.780">
    <property type="match status" value="1"/>
</dbReference>
<dbReference type="Pfam" id="PF01094">
    <property type="entry name" value="ANF_receptor"/>
    <property type="match status" value="1"/>
</dbReference>
<evidence type="ECO:0000256" key="1">
    <source>
        <dbReference type="ARBA" id="ARBA00001436"/>
    </source>
</evidence>
<feature type="domain" description="Guanylate cyclase" evidence="20">
    <location>
        <begin position="700"/>
        <end position="830"/>
    </location>
</feature>
<feature type="coiled-coil region" evidence="17">
    <location>
        <begin position="634"/>
        <end position="664"/>
    </location>
</feature>
<evidence type="ECO:0000256" key="5">
    <source>
        <dbReference type="ARBA" id="ARBA00022692"/>
    </source>
</evidence>
<dbReference type="InterPro" id="IPR018297">
    <property type="entry name" value="A/G_cyclase_CS"/>
</dbReference>
<comment type="catalytic activity">
    <reaction evidence="1 16">
        <text>GTP = 3',5'-cyclic GMP + diphosphate</text>
        <dbReference type="Rhea" id="RHEA:13665"/>
        <dbReference type="ChEBI" id="CHEBI:33019"/>
        <dbReference type="ChEBI" id="CHEBI:37565"/>
        <dbReference type="ChEBI" id="CHEBI:57746"/>
        <dbReference type="EC" id="4.6.1.2"/>
    </reaction>
</comment>
<dbReference type="SMART" id="SM00044">
    <property type="entry name" value="CYCc"/>
    <property type="match status" value="1"/>
</dbReference>
<evidence type="ECO:0000256" key="2">
    <source>
        <dbReference type="ARBA" id="ARBA00004251"/>
    </source>
</evidence>
<dbReference type="FunFam" id="3.30.70.1230:FF:000030">
    <property type="entry name" value="Si:ch211-215j19.12"/>
    <property type="match status" value="1"/>
</dbReference>
<evidence type="ECO:0000259" key="19">
    <source>
        <dbReference type="PROSITE" id="PS50011"/>
    </source>
</evidence>
<evidence type="ECO:0000256" key="10">
    <source>
        <dbReference type="ARBA" id="ARBA00023136"/>
    </source>
</evidence>
<dbReference type="PANTHER" id="PTHR11920">
    <property type="entry name" value="GUANYLYL CYCLASE"/>
    <property type="match status" value="1"/>
</dbReference>
<dbReference type="SUPFAM" id="SSF53822">
    <property type="entry name" value="Periplasmic binding protein-like I"/>
    <property type="match status" value="1"/>
</dbReference>
<comment type="similarity">
    <text evidence="15">Belongs to the adenylyl cyclase class-4/guanylyl cyclase family.</text>
</comment>
<keyword evidence="11" id="KW-0675">Receptor</keyword>
<dbReference type="PRINTS" id="PR00255">
    <property type="entry name" value="NATPEPTIDER"/>
</dbReference>
<evidence type="ECO:0000256" key="17">
    <source>
        <dbReference type="SAM" id="Coils"/>
    </source>
</evidence>
<keyword evidence="8 18" id="KW-1133">Transmembrane helix</keyword>
<feature type="domain" description="Protein kinase" evidence="19">
    <location>
        <begin position="319"/>
        <end position="636"/>
    </location>
</feature>
<dbReference type="GO" id="GO:0005886">
    <property type="term" value="C:plasma membrane"/>
    <property type="evidence" value="ECO:0007669"/>
    <property type="project" value="UniProtKB-SubCell"/>
</dbReference>
<evidence type="ECO:0000256" key="18">
    <source>
        <dbReference type="SAM" id="Phobius"/>
    </source>
</evidence>
<evidence type="ECO:0000256" key="14">
    <source>
        <dbReference type="ARBA" id="ARBA00023293"/>
    </source>
</evidence>
<dbReference type="Gene3D" id="3.30.70.1230">
    <property type="entry name" value="Nucleotide cyclase"/>
    <property type="match status" value="1"/>
</dbReference>
<evidence type="ECO:0000256" key="11">
    <source>
        <dbReference type="ARBA" id="ARBA00023170"/>
    </source>
</evidence>
<dbReference type="GO" id="GO:0005525">
    <property type="term" value="F:GTP binding"/>
    <property type="evidence" value="ECO:0007669"/>
    <property type="project" value="UniProtKB-KW"/>
</dbReference>
<dbReference type="Gene3D" id="1.10.510.10">
    <property type="entry name" value="Transferase(Phosphotransferase) domain 1"/>
    <property type="match status" value="1"/>
</dbReference>
<dbReference type="GO" id="GO:0001653">
    <property type="term" value="F:peptide receptor activity"/>
    <property type="evidence" value="ECO:0007669"/>
    <property type="project" value="TreeGrafter"/>
</dbReference>
<dbReference type="GO" id="GO:0005524">
    <property type="term" value="F:ATP binding"/>
    <property type="evidence" value="ECO:0007669"/>
    <property type="project" value="InterPro"/>
</dbReference>
<name>A0A7I8VK01_9ANNE</name>
<keyword evidence="14 16" id="KW-0141">cGMP biosynthesis</keyword>
<dbReference type="GO" id="GO:0004016">
    <property type="term" value="F:adenylate cyclase activity"/>
    <property type="evidence" value="ECO:0007669"/>
    <property type="project" value="TreeGrafter"/>
</dbReference>
<dbReference type="InterPro" id="IPR011009">
    <property type="entry name" value="Kinase-like_dom_sf"/>
</dbReference>
<dbReference type="PROSITE" id="PS00452">
    <property type="entry name" value="GUANYLATE_CYCLASE_1"/>
    <property type="match status" value="1"/>
</dbReference>
<keyword evidence="6" id="KW-0732">Signal</keyword>
<dbReference type="OrthoDB" id="1890790at2759"/>
<proteinExistence type="inferred from homology"/>
<evidence type="ECO:0000256" key="3">
    <source>
        <dbReference type="ARBA" id="ARBA00012202"/>
    </source>
</evidence>
<dbReference type="Gene3D" id="3.40.50.2300">
    <property type="match status" value="3"/>
</dbReference>
<dbReference type="GO" id="GO:0004383">
    <property type="term" value="F:guanylate cyclase activity"/>
    <property type="evidence" value="ECO:0007669"/>
    <property type="project" value="UniProtKB-EC"/>
</dbReference>
<evidence type="ECO:0000256" key="4">
    <source>
        <dbReference type="ARBA" id="ARBA00022475"/>
    </source>
</evidence>
<gene>
    <name evidence="21" type="ORF">DGYR_LOCUS5212</name>
</gene>
<evidence type="ECO:0000256" key="15">
    <source>
        <dbReference type="RuleBase" id="RU000405"/>
    </source>
</evidence>
<comment type="caution">
    <text evidence="21">The sequence shown here is derived from an EMBL/GenBank/DDBJ whole genome shotgun (WGS) entry which is preliminary data.</text>
</comment>
<dbReference type="SUPFAM" id="SSF56112">
    <property type="entry name" value="Protein kinase-like (PK-like)"/>
    <property type="match status" value="1"/>
</dbReference>
<keyword evidence="5 18" id="KW-0812">Transmembrane</keyword>
<comment type="subcellular location">
    <subcellularLocation>
        <location evidence="2">Cell membrane</location>
        <topology evidence="2">Single-pass type I membrane protein</topology>
    </subcellularLocation>
</comment>
<dbReference type="InterPro" id="IPR050401">
    <property type="entry name" value="Cyclic_nucleotide_synthase"/>
</dbReference>
<protein>
    <recommendedName>
        <fullName evidence="3 16">Guanylate cyclase</fullName>
        <ecNumber evidence="3 16">4.6.1.2</ecNumber>
    </recommendedName>
</protein>
<reference evidence="21 22" key="1">
    <citation type="submission" date="2020-08" db="EMBL/GenBank/DDBJ databases">
        <authorList>
            <person name="Hejnol A."/>
        </authorList>
    </citation>
    <scope>NUCLEOTIDE SEQUENCE [LARGE SCALE GENOMIC DNA]</scope>
</reference>
<evidence type="ECO:0000313" key="21">
    <source>
        <dbReference type="EMBL" id="CAD5116607.1"/>
    </source>
</evidence>
<dbReference type="PANTHER" id="PTHR11920:SF494">
    <property type="entry name" value="ATRIAL NATRIURETIC PEPTIDE RECEPTOR 2"/>
    <property type="match status" value="1"/>
</dbReference>
<keyword evidence="22" id="KW-1185">Reference proteome</keyword>
<dbReference type="InterPro" id="IPR001054">
    <property type="entry name" value="A/G_cyclase"/>
</dbReference>
<dbReference type="CDD" id="cd07302">
    <property type="entry name" value="CHD"/>
    <property type="match status" value="1"/>
</dbReference>
<dbReference type="Pfam" id="PF07714">
    <property type="entry name" value="PK_Tyr_Ser-Thr"/>
    <property type="match status" value="1"/>
</dbReference>
<dbReference type="InterPro" id="IPR000719">
    <property type="entry name" value="Prot_kinase_dom"/>
</dbReference>
<keyword evidence="17" id="KW-0175">Coiled coil</keyword>
<dbReference type="EMBL" id="CAJFCJ010000006">
    <property type="protein sequence ID" value="CAD5116607.1"/>
    <property type="molecule type" value="Genomic_DNA"/>
</dbReference>
<evidence type="ECO:0000256" key="13">
    <source>
        <dbReference type="ARBA" id="ARBA00023239"/>
    </source>
</evidence>
<evidence type="ECO:0000256" key="12">
    <source>
        <dbReference type="ARBA" id="ARBA00023180"/>
    </source>
</evidence>